<evidence type="ECO:0000256" key="4">
    <source>
        <dbReference type="SAM" id="MobiDB-lite"/>
    </source>
</evidence>
<dbReference type="InterPro" id="IPR018108">
    <property type="entry name" value="MCP_transmembrane"/>
</dbReference>
<dbReference type="Gene3D" id="1.50.40.10">
    <property type="entry name" value="Mitochondrial carrier domain"/>
    <property type="match status" value="1"/>
</dbReference>
<name>A0ABD3NM30_9STRA</name>
<dbReference type="PANTHER" id="PTHR47567:SF1">
    <property type="entry name" value="NAD-DEPENDENT EPIMERASE_DEHYDRATASE DOMAIN-CONTAINING PROTEIN"/>
    <property type="match status" value="1"/>
</dbReference>
<keyword evidence="3" id="KW-0472">Membrane</keyword>
<sequence>MSFSPVEVHKTHDNANYHKAADVGQMLIVYEDEYAMEEVENEKGYKVDGWPAYFHSGLTPPMRRVVQHRYLSRFEERDTKPLPPPKTEVSMVEKELQHLITKLSTGKGKQKRSEGETPSTKDKIIEEVEEEIVDYEPWMGEGGVVSAKAARAVRDGQAASMASIVSVFLLMWLRTSMSYQHVKGVTMSVAIRQLYNDGGIKRFYRGLLPALCMMPLSRFGDIFSNEVAREFLSESFPAAVVTMFASSMAAGWRILISPADTVKTMMQVHGTEGLLLLRGKISKSGPTALFEGAMGASAATWVGHYPWFVTHNFLEAYCVRNKILDAHLVRQDSTRKNLRRALVGVLSSLVSDICSNAIRVLKTYKQTSVEPIGYTEAASRIIEKDGLGGLLFRGLSSKLAANAINAIIFTVVWKAISERLTNERKIALKDS</sequence>
<evidence type="ECO:0000259" key="5">
    <source>
        <dbReference type="SMART" id="SM01370"/>
    </source>
</evidence>
<evidence type="ECO:0000313" key="7">
    <source>
        <dbReference type="Proteomes" id="UP001530315"/>
    </source>
</evidence>
<organism evidence="6 7">
    <name type="scientific">Stephanodiscus triporus</name>
    <dbReference type="NCBI Taxonomy" id="2934178"/>
    <lineage>
        <taxon>Eukaryota</taxon>
        <taxon>Sar</taxon>
        <taxon>Stramenopiles</taxon>
        <taxon>Ochrophyta</taxon>
        <taxon>Bacillariophyta</taxon>
        <taxon>Coscinodiscophyceae</taxon>
        <taxon>Thalassiosirophycidae</taxon>
        <taxon>Stephanodiscales</taxon>
        <taxon>Stephanodiscaceae</taxon>
        <taxon>Stephanodiscus</taxon>
    </lineage>
</organism>
<dbReference type="Pfam" id="PF00153">
    <property type="entry name" value="Mito_carr"/>
    <property type="match status" value="2"/>
</dbReference>
<dbReference type="PANTHER" id="PTHR47567">
    <property type="entry name" value="MITOCHONDRIAL SUBSTRATE/SOLUTE CARRIER"/>
    <property type="match status" value="1"/>
</dbReference>
<evidence type="ECO:0000256" key="2">
    <source>
        <dbReference type="ARBA" id="ARBA00022692"/>
    </source>
</evidence>
<dbReference type="GO" id="GO:0016020">
    <property type="term" value="C:membrane"/>
    <property type="evidence" value="ECO:0007669"/>
    <property type="project" value="UniProtKB-SubCell"/>
</dbReference>
<dbReference type="InterPro" id="IPR006751">
    <property type="entry name" value="TAFII55_prot_cons_reg"/>
</dbReference>
<dbReference type="InterPro" id="IPR023395">
    <property type="entry name" value="MCP_dom_sf"/>
</dbReference>
<dbReference type="Proteomes" id="UP001530315">
    <property type="component" value="Unassembled WGS sequence"/>
</dbReference>
<feature type="compositionally biased region" description="Basic and acidic residues" evidence="4">
    <location>
        <begin position="111"/>
        <end position="121"/>
    </location>
</feature>
<accession>A0ABD3NM30</accession>
<gene>
    <name evidence="6" type="ORF">ACHAW5_011015</name>
</gene>
<feature type="domain" description="TAFII55 protein conserved region" evidence="5">
    <location>
        <begin position="1"/>
        <end position="111"/>
    </location>
</feature>
<keyword evidence="2" id="KW-0812">Transmembrane</keyword>
<protein>
    <recommendedName>
        <fullName evidence="5">TAFII55 protein conserved region domain-containing protein</fullName>
    </recommendedName>
</protein>
<keyword evidence="7" id="KW-1185">Reference proteome</keyword>
<evidence type="ECO:0000256" key="3">
    <source>
        <dbReference type="ARBA" id="ARBA00023136"/>
    </source>
</evidence>
<comment type="caution">
    <text evidence="6">The sequence shown here is derived from an EMBL/GenBank/DDBJ whole genome shotgun (WGS) entry which is preliminary data.</text>
</comment>
<dbReference type="SUPFAM" id="SSF103506">
    <property type="entry name" value="Mitochondrial carrier"/>
    <property type="match status" value="1"/>
</dbReference>
<dbReference type="AlphaFoldDB" id="A0ABD3NM30"/>
<dbReference type="EMBL" id="JALLAZ020001326">
    <property type="protein sequence ID" value="KAL3776893.1"/>
    <property type="molecule type" value="Genomic_DNA"/>
</dbReference>
<reference evidence="6 7" key="1">
    <citation type="submission" date="2024-10" db="EMBL/GenBank/DDBJ databases">
        <title>Updated reference genomes for cyclostephanoid diatoms.</title>
        <authorList>
            <person name="Roberts W.R."/>
            <person name="Alverson A.J."/>
        </authorList>
    </citation>
    <scope>NUCLEOTIDE SEQUENCE [LARGE SCALE GENOMIC DNA]</scope>
    <source>
        <strain evidence="6 7">AJA276-08</strain>
    </source>
</reference>
<feature type="region of interest" description="Disordered" evidence="4">
    <location>
        <begin position="102"/>
        <end position="121"/>
    </location>
</feature>
<evidence type="ECO:0000313" key="6">
    <source>
        <dbReference type="EMBL" id="KAL3776893.1"/>
    </source>
</evidence>
<evidence type="ECO:0000256" key="1">
    <source>
        <dbReference type="ARBA" id="ARBA00004141"/>
    </source>
</evidence>
<dbReference type="SMART" id="SM01370">
    <property type="entry name" value="TAFII55_N"/>
    <property type="match status" value="1"/>
</dbReference>
<proteinExistence type="predicted"/>
<comment type="subcellular location">
    <subcellularLocation>
        <location evidence="1">Membrane</location>
        <topology evidence="1">Multi-pass membrane protein</topology>
    </subcellularLocation>
</comment>
<dbReference type="Pfam" id="PF04658">
    <property type="entry name" value="TAFII55_N"/>
    <property type="match status" value="1"/>
</dbReference>